<feature type="transmembrane region" description="Helical" evidence="1">
    <location>
        <begin position="318"/>
        <end position="336"/>
    </location>
</feature>
<evidence type="ECO:0000256" key="1">
    <source>
        <dbReference type="SAM" id="Phobius"/>
    </source>
</evidence>
<sequence length="488" mass="50876">MRRALPILSIALLTFVIVLLMAKLAATAGLVPEDAITLWSNAITASDSQMPIGRVLAAYPTIPFLATTVLEFVSPIGISAPVLLTACVLAALASIWLVSFRRAGLSLLAALTATLLLALHPALLRAAIAGPAEIMLAGFLYLLSRALYDIRGRSAAPEVMAVALAMLGLTFTHPMGAALTCAAVPLLVFALRPELLAGSVLNLIVALVFPTLFCVVAFTYMSWVFPGSGWSFLVAPSEGLAAWAVGFSQLFGRGLSGWLALDAAIAVAAALLLAAPVVPIAIGWILQRRPLVGPAVVIVVMTMAAAGIAVATGLFGDPAALAVMPPILAAVIVARVPVVRDRLAFVIALLAVGWIGGVAGLVMLDPRGAINVSIALDGGRIDTERAAAINLGNATIGRDGILVDTFSAPAVVLGRGRARGLLSPSDDAFTFGVRFSKIETPFIAVPDPLVGAGVQDRLNKAFPTLYWRGTPGYRLVYQNANWRLFARD</sequence>
<dbReference type="eggNOG" id="ENOG5032XI6">
    <property type="taxonomic scope" value="Bacteria"/>
</dbReference>
<gene>
    <name evidence="2" type="ordered locus">RPB_4109</name>
</gene>
<feature type="transmembrane region" description="Helical" evidence="1">
    <location>
        <begin position="78"/>
        <end position="98"/>
    </location>
</feature>
<feature type="transmembrane region" description="Helical" evidence="1">
    <location>
        <begin position="105"/>
        <end position="122"/>
    </location>
</feature>
<evidence type="ECO:0008006" key="4">
    <source>
        <dbReference type="Google" id="ProtNLM"/>
    </source>
</evidence>
<reference evidence="2 3" key="1">
    <citation type="submission" date="2006-01" db="EMBL/GenBank/DDBJ databases">
        <title>Complete sequence of Rhodopseudomonas palustris HaA2.</title>
        <authorList>
            <consortium name="US DOE Joint Genome Institute"/>
            <person name="Copeland A."/>
            <person name="Lucas S."/>
            <person name="Lapidus A."/>
            <person name="Barry K."/>
            <person name="Detter J.C."/>
            <person name="Glavina T."/>
            <person name="Hammon N."/>
            <person name="Israni S."/>
            <person name="Pitluck S."/>
            <person name="Chain P."/>
            <person name="Malfatti S."/>
            <person name="Shin M."/>
            <person name="Vergez L."/>
            <person name="Schmutz J."/>
            <person name="Larimer F."/>
            <person name="Land M."/>
            <person name="Hauser L."/>
            <person name="Pelletier D.A."/>
            <person name="Kyrpides N."/>
            <person name="Anderson I."/>
            <person name="Oda Y."/>
            <person name="Harwood C.S."/>
            <person name="Richardson P."/>
        </authorList>
    </citation>
    <scope>NUCLEOTIDE SEQUENCE [LARGE SCALE GENOMIC DNA]</scope>
    <source>
        <strain evidence="2 3">HaA2</strain>
    </source>
</reference>
<keyword evidence="3" id="KW-1185">Reference proteome</keyword>
<organism evidence="2 3">
    <name type="scientific">Rhodopseudomonas palustris (strain HaA2)</name>
    <dbReference type="NCBI Taxonomy" id="316058"/>
    <lineage>
        <taxon>Bacteria</taxon>
        <taxon>Pseudomonadati</taxon>
        <taxon>Pseudomonadota</taxon>
        <taxon>Alphaproteobacteria</taxon>
        <taxon>Hyphomicrobiales</taxon>
        <taxon>Nitrobacteraceae</taxon>
        <taxon>Rhodopseudomonas</taxon>
    </lineage>
</organism>
<evidence type="ECO:0000313" key="2">
    <source>
        <dbReference type="EMBL" id="ABD08802.1"/>
    </source>
</evidence>
<dbReference type="EMBL" id="CP000250">
    <property type="protein sequence ID" value="ABD08802.1"/>
    <property type="molecule type" value="Genomic_DNA"/>
</dbReference>
<dbReference type="HOGENOM" id="CLU_582449_0_0_5"/>
<dbReference type="KEGG" id="rpb:RPB_4109"/>
<evidence type="ECO:0000313" key="3">
    <source>
        <dbReference type="Proteomes" id="UP000008809"/>
    </source>
</evidence>
<feature type="transmembrane region" description="Helical" evidence="1">
    <location>
        <begin position="263"/>
        <end position="286"/>
    </location>
</feature>
<dbReference type="AlphaFoldDB" id="Q2ISK8"/>
<feature type="transmembrane region" description="Helical" evidence="1">
    <location>
        <begin position="160"/>
        <end position="189"/>
    </location>
</feature>
<keyword evidence="1" id="KW-1133">Transmembrane helix</keyword>
<keyword evidence="1" id="KW-0472">Membrane</keyword>
<feature type="transmembrane region" description="Helical" evidence="1">
    <location>
        <begin position="291"/>
        <end position="312"/>
    </location>
</feature>
<dbReference type="STRING" id="316058.RPB_4109"/>
<keyword evidence="1" id="KW-0812">Transmembrane</keyword>
<dbReference type="Proteomes" id="UP000008809">
    <property type="component" value="Chromosome"/>
</dbReference>
<accession>Q2ISK8</accession>
<protein>
    <recommendedName>
        <fullName evidence="4">Glycosyltransferase RgtA/B/C/D-like domain-containing protein</fullName>
    </recommendedName>
</protein>
<feature type="transmembrane region" description="Helical" evidence="1">
    <location>
        <begin position="343"/>
        <end position="364"/>
    </location>
</feature>
<proteinExistence type="predicted"/>
<feature type="transmembrane region" description="Helical" evidence="1">
    <location>
        <begin position="195"/>
        <end position="218"/>
    </location>
</feature>
<name>Q2ISK8_RHOP2</name>